<evidence type="ECO:0000256" key="1">
    <source>
        <dbReference type="ARBA" id="ARBA00004123"/>
    </source>
</evidence>
<dbReference type="Proteomes" id="UP000256970">
    <property type="component" value="Unassembled WGS sequence"/>
</dbReference>
<dbReference type="STRING" id="3088.A0A383VYC3"/>
<feature type="domain" description="CCT" evidence="10">
    <location>
        <begin position="357"/>
        <end position="399"/>
    </location>
</feature>
<dbReference type="InterPro" id="IPR049808">
    <property type="entry name" value="CONSTANS-like_Bbox1"/>
</dbReference>
<evidence type="ECO:0000259" key="10">
    <source>
        <dbReference type="PROSITE" id="PS51017"/>
    </source>
</evidence>
<accession>A0A383VYC3</accession>
<dbReference type="AlphaFoldDB" id="A0A383VYC3"/>
<dbReference type="PANTHER" id="PTHR31319:SF77">
    <property type="entry name" value="ZINC FINGER PROTEIN CONSTANS-LIKE 4"/>
    <property type="match status" value="1"/>
</dbReference>
<feature type="region of interest" description="Disordered" evidence="8">
    <location>
        <begin position="95"/>
        <end position="123"/>
    </location>
</feature>
<keyword evidence="6" id="KW-0863">Zinc-finger</keyword>
<dbReference type="PANTHER" id="PTHR31319">
    <property type="entry name" value="ZINC FINGER PROTEIN CONSTANS-LIKE 4"/>
    <property type="match status" value="1"/>
</dbReference>
<dbReference type="PROSITE" id="PS51017">
    <property type="entry name" value="CCT"/>
    <property type="match status" value="1"/>
</dbReference>
<reference evidence="11 12" key="1">
    <citation type="submission" date="2016-10" db="EMBL/GenBank/DDBJ databases">
        <authorList>
            <person name="Cai Z."/>
        </authorList>
    </citation>
    <scope>NUCLEOTIDE SEQUENCE [LARGE SCALE GENOMIC DNA]</scope>
</reference>
<evidence type="ECO:0000256" key="6">
    <source>
        <dbReference type="PROSITE-ProRule" id="PRU00024"/>
    </source>
</evidence>
<evidence type="ECO:0000256" key="2">
    <source>
        <dbReference type="ARBA" id="ARBA00010024"/>
    </source>
</evidence>
<proteinExistence type="inferred from homology"/>
<name>A0A383VYC3_TETOB</name>
<dbReference type="Pfam" id="PF00643">
    <property type="entry name" value="zf-B_box"/>
    <property type="match status" value="1"/>
</dbReference>
<dbReference type="GO" id="GO:0008270">
    <property type="term" value="F:zinc ion binding"/>
    <property type="evidence" value="ECO:0007669"/>
    <property type="project" value="UniProtKB-KW"/>
</dbReference>
<dbReference type="EMBL" id="FNXT01000958">
    <property type="protein sequence ID" value="SZX69833.1"/>
    <property type="molecule type" value="Genomic_DNA"/>
</dbReference>
<dbReference type="InterPro" id="IPR000315">
    <property type="entry name" value="Znf_B-box"/>
</dbReference>
<evidence type="ECO:0000313" key="12">
    <source>
        <dbReference type="Proteomes" id="UP000256970"/>
    </source>
</evidence>
<dbReference type="InterPro" id="IPR045281">
    <property type="entry name" value="CONSTANS-like"/>
</dbReference>
<evidence type="ECO:0000259" key="9">
    <source>
        <dbReference type="PROSITE" id="PS50119"/>
    </source>
</evidence>
<evidence type="ECO:0000256" key="7">
    <source>
        <dbReference type="PROSITE-ProRule" id="PRU00357"/>
    </source>
</evidence>
<dbReference type="CDD" id="cd19821">
    <property type="entry name" value="Bbox1_BBX-like"/>
    <property type="match status" value="1"/>
</dbReference>
<dbReference type="SUPFAM" id="SSF57845">
    <property type="entry name" value="B-box zinc-binding domain"/>
    <property type="match status" value="1"/>
</dbReference>
<evidence type="ECO:0000256" key="8">
    <source>
        <dbReference type="SAM" id="MobiDB-lite"/>
    </source>
</evidence>
<gene>
    <name evidence="11" type="ORF">BQ4739_LOCUS10103</name>
</gene>
<comment type="subcellular location">
    <subcellularLocation>
        <location evidence="1 7">Nucleus</location>
    </subcellularLocation>
</comment>
<comment type="similarity">
    <text evidence="2">Belongs to the CONSTANS family.</text>
</comment>
<organism evidence="11 12">
    <name type="scientific">Tetradesmus obliquus</name>
    <name type="common">Green alga</name>
    <name type="synonym">Acutodesmus obliquus</name>
    <dbReference type="NCBI Taxonomy" id="3088"/>
    <lineage>
        <taxon>Eukaryota</taxon>
        <taxon>Viridiplantae</taxon>
        <taxon>Chlorophyta</taxon>
        <taxon>core chlorophytes</taxon>
        <taxon>Chlorophyceae</taxon>
        <taxon>CS clade</taxon>
        <taxon>Sphaeropleales</taxon>
        <taxon>Scenedesmaceae</taxon>
        <taxon>Tetradesmus</taxon>
    </lineage>
</organism>
<dbReference type="GO" id="GO:0005634">
    <property type="term" value="C:nucleus"/>
    <property type="evidence" value="ECO:0007669"/>
    <property type="project" value="UniProtKB-SubCell"/>
</dbReference>
<keyword evidence="5 7" id="KW-0539">Nucleus</keyword>
<dbReference type="PROSITE" id="PS50119">
    <property type="entry name" value="ZF_BBOX"/>
    <property type="match status" value="1"/>
</dbReference>
<sequence length="432" mass="46289">MSPAPACQVCQGPSLVFCIQDAAFLCKTCDTSCHSNVLSQRHTRTRVCELCHGKPSEVFCKNDSAFLCGDCNTAAHNNPLAARHTIVSAAEAMESMAADPSVPDSSSNTNEKPQQQQMPAVPAGKLDKEALTKTVFGKDLEGFELDATWLDRLDMGFDFADILDDAPSSFSADGLVPTISDAEGGLPSAELEAAVPSFDEQQFPALSGFDDDNFFPLPELDLPDLPSAVPAAQQQAAVAPKQEAVEAYAAVPAMVPQQQQVQQLEPQVPTMALPLQQQVHFHEQHYCQQQQQPWMVPSYTPAAPAVAPVAVPAMPAAVASSGARTITLRSGASSAASSAGGIRIVKYGDAAGESLSRAERVARYREKRKNRRFEKTIRYASRKAYAEVRPRIKGRFAKKEEVEAWRAADAAMKAGAGGMAAAFKQEAVVPVL</sequence>
<evidence type="ECO:0000256" key="3">
    <source>
        <dbReference type="ARBA" id="ARBA00022723"/>
    </source>
</evidence>
<feature type="domain" description="B box-type" evidence="9">
    <location>
        <begin position="43"/>
        <end position="89"/>
    </location>
</feature>
<feature type="compositionally biased region" description="Polar residues" evidence="8">
    <location>
        <begin position="103"/>
        <end position="118"/>
    </location>
</feature>
<evidence type="ECO:0000313" key="11">
    <source>
        <dbReference type="EMBL" id="SZX69833.1"/>
    </source>
</evidence>
<dbReference type="InterPro" id="IPR010402">
    <property type="entry name" value="CCT_domain"/>
</dbReference>
<evidence type="ECO:0008006" key="13">
    <source>
        <dbReference type="Google" id="ProtNLM"/>
    </source>
</evidence>
<keyword evidence="12" id="KW-1185">Reference proteome</keyword>
<dbReference type="GO" id="GO:0003700">
    <property type="term" value="F:DNA-binding transcription factor activity"/>
    <property type="evidence" value="ECO:0007669"/>
    <property type="project" value="TreeGrafter"/>
</dbReference>
<keyword evidence="3" id="KW-0479">Metal-binding</keyword>
<evidence type="ECO:0000256" key="4">
    <source>
        <dbReference type="ARBA" id="ARBA00022833"/>
    </source>
</evidence>
<dbReference type="Gene3D" id="3.30.160.60">
    <property type="entry name" value="Classic Zinc Finger"/>
    <property type="match status" value="1"/>
</dbReference>
<dbReference type="SMART" id="SM00336">
    <property type="entry name" value="BBOX"/>
    <property type="match status" value="2"/>
</dbReference>
<evidence type="ECO:0000256" key="5">
    <source>
        <dbReference type="ARBA" id="ARBA00023242"/>
    </source>
</evidence>
<protein>
    <recommendedName>
        <fullName evidence="13">CCT domain-containing protein</fullName>
    </recommendedName>
</protein>
<keyword evidence="4" id="KW-0862">Zinc</keyword>
<dbReference type="Pfam" id="PF06203">
    <property type="entry name" value="CCT"/>
    <property type="match status" value="1"/>
</dbReference>